<dbReference type="Pfam" id="PF06645">
    <property type="entry name" value="SPC12"/>
    <property type="match status" value="1"/>
</dbReference>
<dbReference type="GO" id="GO:0005787">
    <property type="term" value="C:signal peptidase complex"/>
    <property type="evidence" value="ECO:0007669"/>
    <property type="project" value="InterPro"/>
</dbReference>
<evidence type="ECO:0000313" key="9">
    <source>
        <dbReference type="Proteomes" id="UP000594263"/>
    </source>
</evidence>
<organism evidence="8 9">
    <name type="scientific">Kalanchoe fedtschenkoi</name>
    <name type="common">Lavender scallops</name>
    <name type="synonym">South American air plant</name>
    <dbReference type="NCBI Taxonomy" id="63787"/>
    <lineage>
        <taxon>Eukaryota</taxon>
        <taxon>Viridiplantae</taxon>
        <taxon>Streptophyta</taxon>
        <taxon>Embryophyta</taxon>
        <taxon>Tracheophyta</taxon>
        <taxon>Spermatophyta</taxon>
        <taxon>Magnoliopsida</taxon>
        <taxon>eudicotyledons</taxon>
        <taxon>Gunneridae</taxon>
        <taxon>Pentapetalae</taxon>
        <taxon>Saxifragales</taxon>
        <taxon>Crassulaceae</taxon>
        <taxon>Kalanchoe</taxon>
    </lineage>
</organism>
<keyword evidence="9" id="KW-1185">Reference proteome</keyword>
<dbReference type="EnsemblPlants" id="Kaladp0071s0307.1.v1.1">
    <property type="protein sequence ID" value="Kaladp0071s0307.1.v1.1"/>
    <property type="gene ID" value="Kaladp0071s0307.v1.1"/>
</dbReference>
<comment type="subcellular location">
    <subcellularLocation>
        <location evidence="1">Endoplasmic reticulum membrane</location>
        <topology evidence="1">Multi-pass membrane protein</topology>
    </subcellularLocation>
</comment>
<evidence type="ECO:0000256" key="1">
    <source>
        <dbReference type="ARBA" id="ARBA00004477"/>
    </source>
</evidence>
<dbReference type="GO" id="GO:0006465">
    <property type="term" value="P:signal peptide processing"/>
    <property type="evidence" value="ECO:0007669"/>
    <property type="project" value="InterPro"/>
</dbReference>
<dbReference type="GO" id="GO:0048658">
    <property type="term" value="P:anther wall tapetum development"/>
    <property type="evidence" value="ECO:0007669"/>
    <property type="project" value="EnsemblPlants"/>
</dbReference>
<evidence type="ECO:0000313" key="8">
    <source>
        <dbReference type="EnsemblPlants" id="Kaladp0071s0307.1.v1.1"/>
    </source>
</evidence>
<evidence type="ECO:0000256" key="6">
    <source>
        <dbReference type="ARBA" id="ARBA00023136"/>
    </source>
</evidence>
<protein>
    <submittedName>
        <fullName evidence="8">Uncharacterized protein</fullName>
    </submittedName>
</protein>
<keyword evidence="5 7" id="KW-1133">Transmembrane helix</keyword>
<dbReference type="AlphaFoldDB" id="A0A7N0UK65"/>
<dbReference type="Proteomes" id="UP000594263">
    <property type="component" value="Unplaced"/>
</dbReference>
<feature type="transmembrane region" description="Helical" evidence="7">
    <location>
        <begin position="82"/>
        <end position="100"/>
    </location>
</feature>
<dbReference type="PANTHER" id="PTHR38354">
    <property type="entry name" value="SIGNAL PEPTIDASE COMPLEX-LIKE PROTEIN DTM1"/>
    <property type="match status" value="1"/>
</dbReference>
<evidence type="ECO:0000256" key="3">
    <source>
        <dbReference type="ARBA" id="ARBA00022692"/>
    </source>
</evidence>
<evidence type="ECO:0000256" key="7">
    <source>
        <dbReference type="SAM" id="Phobius"/>
    </source>
</evidence>
<reference evidence="8" key="1">
    <citation type="submission" date="2021-01" db="UniProtKB">
        <authorList>
            <consortium name="EnsemblPlants"/>
        </authorList>
    </citation>
    <scope>IDENTIFICATION</scope>
</reference>
<dbReference type="Gramene" id="Kaladp0071s0307.1.v1.1">
    <property type="protein sequence ID" value="Kaladp0071s0307.1.v1.1"/>
    <property type="gene ID" value="Kaladp0071s0307.v1.1"/>
</dbReference>
<sequence length="109" mass="12814">MADDTVLRVALVVLAAGVLVTGLYTHSFTKMMVTYMFGMCGIAGVLLPDWTYFNRDFKKWFSPVDLNDDVLHESQKSVWQRLNIYPLRLIVYVTVYWFGVRKWWEIISR</sequence>
<feature type="transmembrane region" description="Helical" evidence="7">
    <location>
        <begin position="32"/>
        <end position="53"/>
    </location>
</feature>
<keyword evidence="6 7" id="KW-0472">Membrane</keyword>
<evidence type="ECO:0000256" key="5">
    <source>
        <dbReference type="ARBA" id="ARBA00022989"/>
    </source>
</evidence>
<keyword evidence="3 7" id="KW-0812">Transmembrane</keyword>
<keyword evidence="4" id="KW-0256">Endoplasmic reticulum</keyword>
<evidence type="ECO:0000256" key="2">
    <source>
        <dbReference type="ARBA" id="ARBA00005245"/>
    </source>
</evidence>
<evidence type="ECO:0000256" key="4">
    <source>
        <dbReference type="ARBA" id="ARBA00022824"/>
    </source>
</evidence>
<dbReference type="PANTHER" id="PTHR38354:SF2">
    <property type="entry name" value="SIGNAL PEPTIDASE COMPLEX-LIKE PROTEIN DTM1"/>
    <property type="match status" value="1"/>
</dbReference>
<feature type="transmembrane region" description="Helical" evidence="7">
    <location>
        <begin position="6"/>
        <end position="25"/>
    </location>
</feature>
<name>A0A7N0UK65_KALFE</name>
<dbReference type="InterPro" id="IPR039955">
    <property type="entry name" value="DTM1"/>
</dbReference>
<dbReference type="InterPro" id="IPR009542">
    <property type="entry name" value="Spc1/SPCS1"/>
</dbReference>
<accession>A0A7N0UK65</accession>
<dbReference type="GO" id="GO:0009555">
    <property type="term" value="P:pollen development"/>
    <property type="evidence" value="ECO:0007669"/>
    <property type="project" value="EnsemblPlants"/>
</dbReference>
<dbReference type="OMA" id="KWWMFVS"/>
<proteinExistence type="inferred from homology"/>
<comment type="similarity">
    <text evidence="2">Belongs to the SPCS1 family.</text>
</comment>